<dbReference type="EMBL" id="CP058554">
    <property type="protein sequence ID" value="QMV73213.1"/>
    <property type="molecule type" value="Genomic_DNA"/>
</dbReference>
<sequence length="57" mass="7026">MFSLLAYKRHMEFWRDMRDILVMPIEKMEPIFAEVKSPQKQQPKDDRARNKKRKTEC</sequence>
<dbReference type="KEGG" id="cpis:HS961_10445"/>
<gene>
    <name evidence="2" type="ORF">HS961_10445</name>
</gene>
<dbReference type="RefSeq" id="WP_182327696.1">
    <property type="nucleotide sequence ID" value="NZ_CP058554.1"/>
</dbReference>
<reference evidence="2 3" key="1">
    <citation type="journal article" date="2020" name="G3 (Bethesda)">
        <title>CeMbio - The Caenorhabditis elegans Microbiome Resource.</title>
        <authorList>
            <person name="Dirksen P."/>
            <person name="Assie A."/>
            <person name="Zimmermann J."/>
            <person name="Zhang F."/>
            <person name="Tietje A.M."/>
            <person name="Marsh S.A."/>
            <person name="Felix M.A."/>
            <person name="Shapira M."/>
            <person name="Kaleta C."/>
            <person name="Schulenburg H."/>
            <person name="Samuel B."/>
        </authorList>
    </citation>
    <scope>NUCLEOTIDE SEQUENCE [LARGE SCALE GENOMIC DNA]</scope>
    <source>
        <strain evidence="2 3">BIGb0172</strain>
    </source>
</reference>
<dbReference type="Proteomes" id="UP000515240">
    <property type="component" value="Chromosome"/>
</dbReference>
<proteinExistence type="predicted"/>
<evidence type="ECO:0000313" key="2">
    <source>
        <dbReference type="EMBL" id="QMV73213.1"/>
    </source>
</evidence>
<keyword evidence="3" id="KW-1185">Reference proteome</keyword>
<evidence type="ECO:0000313" key="3">
    <source>
        <dbReference type="Proteomes" id="UP000515240"/>
    </source>
</evidence>
<protein>
    <submittedName>
        <fullName evidence="2">Uncharacterized protein</fullName>
    </submittedName>
</protein>
<feature type="region of interest" description="Disordered" evidence="1">
    <location>
        <begin position="33"/>
        <end position="57"/>
    </location>
</feature>
<evidence type="ECO:0000256" key="1">
    <source>
        <dbReference type="SAM" id="MobiDB-lite"/>
    </source>
</evidence>
<accession>A0A7G5EGT8</accession>
<name>A0A7G5EGT8_9BURK</name>
<organism evidence="2 3">
    <name type="scientific">Comamonas piscis</name>
    <dbReference type="NCBI Taxonomy" id="1562974"/>
    <lineage>
        <taxon>Bacteria</taxon>
        <taxon>Pseudomonadati</taxon>
        <taxon>Pseudomonadota</taxon>
        <taxon>Betaproteobacteria</taxon>
        <taxon>Burkholderiales</taxon>
        <taxon>Comamonadaceae</taxon>
        <taxon>Comamonas</taxon>
    </lineage>
</organism>
<dbReference type="AlphaFoldDB" id="A0A7G5EGT8"/>